<evidence type="ECO:0000313" key="1">
    <source>
        <dbReference type="EMBL" id="QJA95778.1"/>
    </source>
</evidence>
<dbReference type="AlphaFoldDB" id="A0A6M3LSR6"/>
<gene>
    <name evidence="1" type="ORF">MM415B05177_0005</name>
</gene>
<dbReference type="EMBL" id="MT143343">
    <property type="protein sequence ID" value="QJA95778.1"/>
    <property type="molecule type" value="Genomic_DNA"/>
</dbReference>
<organism evidence="1">
    <name type="scientific">viral metagenome</name>
    <dbReference type="NCBI Taxonomy" id="1070528"/>
    <lineage>
        <taxon>unclassified sequences</taxon>
        <taxon>metagenomes</taxon>
        <taxon>organismal metagenomes</taxon>
    </lineage>
</organism>
<accession>A0A6M3LSR6</accession>
<name>A0A6M3LSR6_9ZZZZ</name>
<reference evidence="1" key="1">
    <citation type="submission" date="2020-03" db="EMBL/GenBank/DDBJ databases">
        <title>The deep terrestrial virosphere.</title>
        <authorList>
            <person name="Holmfeldt K."/>
            <person name="Nilsson E."/>
            <person name="Simone D."/>
            <person name="Lopez-Fernandez M."/>
            <person name="Wu X."/>
            <person name="de Brujin I."/>
            <person name="Lundin D."/>
            <person name="Andersson A."/>
            <person name="Bertilsson S."/>
            <person name="Dopson M."/>
        </authorList>
    </citation>
    <scope>NUCLEOTIDE SEQUENCE</scope>
    <source>
        <strain evidence="1">MM415B05177</strain>
    </source>
</reference>
<protein>
    <submittedName>
        <fullName evidence="1">Uncharacterized protein</fullName>
    </submittedName>
</protein>
<sequence length="171" mass="18859">MADSKTFKFEPDIPLKVTFSFDDFREKEWEDGKSYGYGVRSDGELGYINCTQRLHDLLQKIGVGKGVSVTITKRAIVLESGKPGFGFDVQKNGKSHTTYEAAETPQNAPESTETPSTHIGIPELGAQMRGCFQEAENIVGEFSTGNPDVRTEVTGRVAVSLFIAFHKINHQ</sequence>
<proteinExistence type="predicted"/>